<evidence type="ECO:0000313" key="2">
    <source>
        <dbReference type="Proteomes" id="UP000523447"/>
    </source>
</evidence>
<proteinExistence type="predicted"/>
<protein>
    <submittedName>
        <fullName evidence="1">Uncharacterized protein</fullName>
    </submittedName>
</protein>
<evidence type="ECO:0000313" key="1">
    <source>
        <dbReference type="EMBL" id="NKY88747.1"/>
    </source>
</evidence>
<keyword evidence="2" id="KW-1185">Reference proteome</keyword>
<reference evidence="1 2" key="1">
    <citation type="submission" date="2020-04" db="EMBL/GenBank/DDBJ databases">
        <title>MicrobeNet Type strains.</title>
        <authorList>
            <person name="Nicholson A.C."/>
        </authorList>
    </citation>
    <scope>NUCLEOTIDE SEQUENCE [LARGE SCALE GENOMIC DNA]</scope>
    <source>
        <strain evidence="1 2">DSM 44445</strain>
    </source>
</reference>
<dbReference type="Proteomes" id="UP000523447">
    <property type="component" value="Unassembled WGS sequence"/>
</dbReference>
<comment type="caution">
    <text evidence="1">The sequence shown here is derived from an EMBL/GenBank/DDBJ whole genome shotgun (WGS) entry which is preliminary data.</text>
</comment>
<sequence>MTELRAFRRACYAAARRTGGKVIEFRLPDGVAPNYYQGIIAYGDRHLAVVALRDSSVLAVAEPHVFDPREGAADFGPLTFHDSPELADALAEQPGFEILTSSQLNGPFNPADWPDIDPDDVKYWKPQTLGEALFNFWD</sequence>
<dbReference type="AlphaFoldDB" id="A0A7X6RJY5"/>
<organism evidence="1 2">
    <name type="scientific">Nocardia veterana</name>
    <dbReference type="NCBI Taxonomy" id="132249"/>
    <lineage>
        <taxon>Bacteria</taxon>
        <taxon>Bacillati</taxon>
        <taxon>Actinomycetota</taxon>
        <taxon>Actinomycetes</taxon>
        <taxon>Mycobacteriales</taxon>
        <taxon>Nocardiaceae</taxon>
        <taxon>Nocardia</taxon>
    </lineage>
</organism>
<dbReference type="EMBL" id="JAAXPE010000033">
    <property type="protein sequence ID" value="NKY88747.1"/>
    <property type="molecule type" value="Genomic_DNA"/>
</dbReference>
<gene>
    <name evidence="1" type="ORF">HGA07_24395</name>
</gene>
<dbReference type="RefSeq" id="WP_040717846.1">
    <property type="nucleotide sequence ID" value="NZ_CAWPHS010000027.1"/>
</dbReference>
<accession>A0A7X6RJY5</accession>
<name>A0A7X6RJY5_9NOCA</name>